<accession>A0A4Y3TPJ0</accession>
<name>A0A4Y3TPJ0_9PROT</name>
<proteinExistence type="predicted"/>
<gene>
    <name evidence="1" type="ORF">AOR01nite_21300</name>
</gene>
<protein>
    <submittedName>
        <fullName evidence="1">Uncharacterized protein</fullName>
    </submittedName>
</protein>
<keyword evidence="2" id="KW-1185">Reference proteome</keyword>
<sequence length="76" mass="8216">MSNPGQWYTARLGRRRLTGFKRNYLSGKTLDGEKAAPGSRVGLRAGSPTRTAVILSGMTARTPDMAFSIRHHSAIG</sequence>
<dbReference type="Proteomes" id="UP000317617">
    <property type="component" value="Unassembled WGS sequence"/>
</dbReference>
<reference evidence="1 2" key="1">
    <citation type="submission" date="2019-06" db="EMBL/GenBank/DDBJ databases">
        <title>Whole genome shotgun sequence of Acetobacter orleanensis NBRC 13752.</title>
        <authorList>
            <person name="Hosoyama A."/>
            <person name="Uohara A."/>
            <person name="Ohji S."/>
            <person name="Ichikawa N."/>
        </authorList>
    </citation>
    <scope>NUCLEOTIDE SEQUENCE [LARGE SCALE GENOMIC DNA]</scope>
    <source>
        <strain evidence="1 2">NBRC 13752</strain>
    </source>
</reference>
<comment type="caution">
    <text evidence="1">The sequence shown here is derived from an EMBL/GenBank/DDBJ whole genome shotgun (WGS) entry which is preliminary data.</text>
</comment>
<dbReference type="EMBL" id="BJMU01000015">
    <property type="protein sequence ID" value="GEB83653.1"/>
    <property type="molecule type" value="Genomic_DNA"/>
</dbReference>
<evidence type="ECO:0000313" key="1">
    <source>
        <dbReference type="EMBL" id="GEB83653.1"/>
    </source>
</evidence>
<organism evidence="1 2">
    <name type="scientific">Acetobacter orleanensis</name>
    <dbReference type="NCBI Taxonomy" id="104099"/>
    <lineage>
        <taxon>Bacteria</taxon>
        <taxon>Pseudomonadati</taxon>
        <taxon>Pseudomonadota</taxon>
        <taxon>Alphaproteobacteria</taxon>
        <taxon>Acetobacterales</taxon>
        <taxon>Acetobacteraceae</taxon>
        <taxon>Acetobacter</taxon>
    </lineage>
</organism>
<evidence type="ECO:0000313" key="2">
    <source>
        <dbReference type="Proteomes" id="UP000317617"/>
    </source>
</evidence>
<dbReference type="AlphaFoldDB" id="A0A4Y3TPJ0"/>